<feature type="transmembrane region" description="Helical" evidence="1">
    <location>
        <begin position="57"/>
        <end position="80"/>
    </location>
</feature>
<dbReference type="RefSeq" id="WP_204008551.1">
    <property type="nucleotide sequence ID" value="NZ_BOPG01000082.1"/>
</dbReference>
<sequence length="211" mass="22154">MTISTNPAYARTDVPALDPAPVVDADRAVRRAGIMVTAGTLCWVAGLATVGNVPETTIGITIGDLSGLPFQIGLFALVAAQLKTGATGVTRIARGMLRVEFGLLTLATLWTVLHGAVPAFRDDVWLAVLDAFWPLSMLGMAIIGVKVAIAGRWRGLARGWPAVAESWAPVTVPVFVIVGGAVAQWVAVGHLLIGYTALGLILALRPELTRR</sequence>
<organism evidence="2 3">
    <name type="scientific">Virgisporangium aurantiacum</name>
    <dbReference type="NCBI Taxonomy" id="175570"/>
    <lineage>
        <taxon>Bacteria</taxon>
        <taxon>Bacillati</taxon>
        <taxon>Actinomycetota</taxon>
        <taxon>Actinomycetes</taxon>
        <taxon>Micromonosporales</taxon>
        <taxon>Micromonosporaceae</taxon>
        <taxon>Virgisporangium</taxon>
    </lineage>
</organism>
<dbReference type="EMBL" id="BOPG01000082">
    <property type="protein sequence ID" value="GIJ62722.1"/>
    <property type="molecule type" value="Genomic_DNA"/>
</dbReference>
<gene>
    <name evidence="2" type="ORF">Vau01_102380</name>
</gene>
<keyword evidence="3" id="KW-1185">Reference proteome</keyword>
<comment type="caution">
    <text evidence="2">The sequence shown here is derived from an EMBL/GenBank/DDBJ whole genome shotgun (WGS) entry which is preliminary data.</text>
</comment>
<dbReference type="Proteomes" id="UP000612585">
    <property type="component" value="Unassembled WGS sequence"/>
</dbReference>
<feature type="transmembrane region" description="Helical" evidence="1">
    <location>
        <begin position="185"/>
        <end position="204"/>
    </location>
</feature>
<reference evidence="2" key="1">
    <citation type="submission" date="2021-01" db="EMBL/GenBank/DDBJ databases">
        <title>Whole genome shotgun sequence of Virgisporangium aurantiacum NBRC 16421.</title>
        <authorList>
            <person name="Komaki H."/>
            <person name="Tamura T."/>
        </authorList>
    </citation>
    <scope>NUCLEOTIDE SEQUENCE</scope>
    <source>
        <strain evidence="2">NBRC 16421</strain>
    </source>
</reference>
<feature type="transmembrane region" description="Helical" evidence="1">
    <location>
        <begin position="132"/>
        <end position="150"/>
    </location>
</feature>
<name>A0A8J3ZGY7_9ACTN</name>
<evidence type="ECO:0000256" key="1">
    <source>
        <dbReference type="SAM" id="Phobius"/>
    </source>
</evidence>
<feature type="transmembrane region" description="Helical" evidence="1">
    <location>
        <begin position="101"/>
        <end position="120"/>
    </location>
</feature>
<dbReference type="AlphaFoldDB" id="A0A8J3ZGY7"/>
<feature type="transmembrane region" description="Helical" evidence="1">
    <location>
        <begin position="32"/>
        <end position="51"/>
    </location>
</feature>
<evidence type="ECO:0000313" key="3">
    <source>
        <dbReference type="Proteomes" id="UP000612585"/>
    </source>
</evidence>
<evidence type="ECO:0000313" key="2">
    <source>
        <dbReference type="EMBL" id="GIJ62722.1"/>
    </source>
</evidence>
<keyword evidence="1" id="KW-0472">Membrane</keyword>
<accession>A0A8J3ZGY7</accession>
<protein>
    <submittedName>
        <fullName evidence="2">Uncharacterized protein</fullName>
    </submittedName>
</protein>
<proteinExistence type="predicted"/>
<keyword evidence="1" id="KW-1133">Transmembrane helix</keyword>
<feature type="transmembrane region" description="Helical" evidence="1">
    <location>
        <begin position="162"/>
        <end position="179"/>
    </location>
</feature>
<keyword evidence="1" id="KW-0812">Transmembrane</keyword>